<sequence length="218" mass="23584">MQDSAQDGLGLLLGDHHAREETGPGDAVAVVVRVHRDDAPYPLREIGRDGQGEHSAQGLPDQGHVVEVEFGEEALDAGTESRLVVGRAGDDLGVVLIADDYTVYALDLPGMGGRRGCGWWSPECGSWDGAPGQACRHFLLRGLGTDDARNRSVSKRKSKRGRLRGSVIGFVRRAPLNLATAKSWLWRSRCGRQGCGECWAANRRRCPRAGRPNPLPAD</sequence>
<dbReference type="Proteomes" id="UP000037151">
    <property type="component" value="Unassembled WGS sequence"/>
</dbReference>
<dbReference type="AlphaFoldDB" id="A0A0L0JR26"/>
<accession>A0A0L0JR26</accession>
<dbReference type="EMBL" id="JPPY01000191">
    <property type="protein sequence ID" value="KND28202.1"/>
    <property type="molecule type" value="Genomic_DNA"/>
</dbReference>
<reference evidence="2" key="1">
    <citation type="submission" date="2014-07" db="EMBL/GenBank/DDBJ databases">
        <title>Genome sequencing of plant-pathogenic Streptomyces species.</title>
        <authorList>
            <person name="Harrison J."/>
            <person name="Sapp M."/>
            <person name="Thwaites R."/>
            <person name="Studholme D.J."/>
        </authorList>
    </citation>
    <scope>NUCLEOTIDE SEQUENCE [LARGE SCALE GENOMIC DNA]</scope>
    <source>
        <strain evidence="2">NCPPB 4445</strain>
    </source>
</reference>
<name>A0A0L0JR26_9ACTN</name>
<protein>
    <submittedName>
        <fullName evidence="1">Uncharacterized protein</fullName>
    </submittedName>
</protein>
<comment type="caution">
    <text evidence="1">The sequence shown here is derived from an EMBL/GenBank/DDBJ whole genome shotgun (WGS) entry which is preliminary data.</text>
</comment>
<evidence type="ECO:0000313" key="1">
    <source>
        <dbReference type="EMBL" id="KND28202.1"/>
    </source>
</evidence>
<proteinExistence type="predicted"/>
<evidence type="ECO:0000313" key="2">
    <source>
        <dbReference type="Proteomes" id="UP000037151"/>
    </source>
</evidence>
<gene>
    <name evidence="1" type="ORF">IQ63_33860</name>
</gene>
<organism evidence="1 2">
    <name type="scientific">Streptomyces acidiscabies</name>
    <dbReference type="NCBI Taxonomy" id="42234"/>
    <lineage>
        <taxon>Bacteria</taxon>
        <taxon>Bacillati</taxon>
        <taxon>Actinomycetota</taxon>
        <taxon>Actinomycetes</taxon>
        <taxon>Kitasatosporales</taxon>
        <taxon>Streptomycetaceae</taxon>
        <taxon>Streptomyces</taxon>
    </lineage>
</organism>
<dbReference type="PATRIC" id="fig|42234.21.peg.6977"/>